<reference evidence="2" key="2">
    <citation type="submission" date="2025-08" db="UniProtKB">
        <authorList>
            <consortium name="RefSeq"/>
        </authorList>
    </citation>
    <scope>IDENTIFICATION</scope>
    <source>
        <tissue evidence="2">Leaf</tissue>
    </source>
</reference>
<proteinExistence type="predicted"/>
<organism evidence="1 2">
    <name type="scientific">Nicotiana tabacum</name>
    <name type="common">Common tobacco</name>
    <dbReference type="NCBI Taxonomy" id="4097"/>
    <lineage>
        <taxon>Eukaryota</taxon>
        <taxon>Viridiplantae</taxon>
        <taxon>Streptophyta</taxon>
        <taxon>Embryophyta</taxon>
        <taxon>Tracheophyta</taxon>
        <taxon>Spermatophyta</taxon>
        <taxon>Magnoliopsida</taxon>
        <taxon>eudicotyledons</taxon>
        <taxon>Gunneridae</taxon>
        <taxon>Pentapetalae</taxon>
        <taxon>asterids</taxon>
        <taxon>lamiids</taxon>
        <taxon>Solanales</taxon>
        <taxon>Solanaceae</taxon>
        <taxon>Nicotianoideae</taxon>
        <taxon>Nicotianeae</taxon>
        <taxon>Nicotiana</taxon>
    </lineage>
</organism>
<evidence type="ECO:0000313" key="2">
    <source>
        <dbReference type="RefSeq" id="XP_075088447.1"/>
    </source>
</evidence>
<sequence>MKEIIWNVRYSRTNATVKKNGRLQKEDRLSYSSGELVYAKCDAVERIELWDSLYAMASDMTIPWAEEDCIFKRLDRCLANLEFQQRFPGVEITHLSKIGSDHCPMLIKCDIETPPIKKPFRFLNFWVKHETFKSVVKANWQADFSADPFILFNHKLKKLKKALSSWSKSTYGDTFQRIAILEEVFLVHERQFEARPTQQNRERLHLVQAQLIRYLAIEEAFWKQKSGMLWFKHGDRNTKFFHAQVNGRRKRLKISRIQNSMGNSLEEEDQIAEEAINFYKDQFTETVVPNAFGIIDQVPCLEQAGFVKGRSNVENVLLTQEIITDIRIRTKVGPNVVIKLDMMKAYDRLSWLFLTKMFRKLGFSERFIVLVFDIVGNNWYYVLVNRQSHGLFKSSRGVKQGDPLSPTLFILAAEALSRGLNALHLNLYFCGFGMPKWSPKINHLAYADDTIMFSSSDATSLQLVMEILNSYEVASG</sequence>
<reference evidence="1" key="1">
    <citation type="journal article" date="2014" name="Nat. Commun.">
        <title>The tobacco genome sequence and its comparison with those of tomato and potato.</title>
        <authorList>
            <person name="Sierro N."/>
            <person name="Battey J.N."/>
            <person name="Ouadi S."/>
            <person name="Bakaher N."/>
            <person name="Bovet L."/>
            <person name="Willig A."/>
            <person name="Goepfert S."/>
            <person name="Peitsch M.C."/>
            <person name="Ivanov N.V."/>
        </authorList>
    </citation>
    <scope>NUCLEOTIDE SEQUENCE [LARGE SCALE GENOMIC DNA]</scope>
</reference>
<keyword evidence="1" id="KW-1185">Reference proteome</keyword>
<dbReference type="RefSeq" id="XP_075088447.1">
    <property type="nucleotide sequence ID" value="XM_075232346.1"/>
</dbReference>
<evidence type="ECO:0000313" key="1">
    <source>
        <dbReference type="Proteomes" id="UP000790787"/>
    </source>
</evidence>
<protein>
    <submittedName>
        <fullName evidence="2">Uncharacterized protein LOC142170438</fullName>
    </submittedName>
</protein>
<name>A0AC58SU02_TOBAC</name>
<gene>
    <name evidence="2" type="primary">LOC142170438</name>
</gene>
<dbReference type="Proteomes" id="UP000790787">
    <property type="component" value="Chromosome 16"/>
</dbReference>
<accession>A0AC58SU02</accession>